<proteinExistence type="predicted"/>
<keyword evidence="2" id="KW-1185">Reference proteome</keyword>
<evidence type="ECO:0000313" key="1">
    <source>
        <dbReference type="EMBL" id="CAH2070994.1"/>
    </source>
</evidence>
<accession>A0AAU9SW26</accession>
<dbReference type="EMBL" id="OU466862">
    <property type="protein sequence ID" value="CAH2070994.1"/>
    <property type="molecule type" value="Genomic_DNA"/>
</dbReference>
<dbReference type="Proteomes" id="UP000836841">
    <property type="component" value="Chromosome 6"/>
</dbReference>
<gene>
    <name evidence="1" type="ORF">TAV2_LOCUS20636</name>
</gene>
<protein>
    <submittedName>
        <fullName evidence="1">Uncharacterized protein</fullName>
    </submittedName>
</protein>
<sequence length="25" mass="3141">MKNNGECQRKKSEDVKKLKWWNQVY</sequence>
<dbReference type="AlphaFoldDB" id="A0AAU9SW26"/>
<organism evidence="1 2">
    <name type="scientific">Thlaspi arvense</name>
    <name type="common">Field penny-cress</name>
    <dbReference type="NCBI Taxonomy" id="13288"/>
    <lineage>
        <taxon>Eukaryota</taxon>
        <taxon>Viridiplantae</taxon>
        <taxon>Streptophyta</taxon>
        <taxon>Embryophyta</taxon>
        <taxon>Tracheophyta</taxon>
        <taxon>Spermatophyta</taxon>
        <taxon>Magnoliopsida</taxon>
        <taxon>eudicotyledons</taxon>
        <taxon>Gunneridae</taxon>
        <taxon>Pentapetalae</taxon>
        <taxon>rosids</taxon>
        <taxon>malvids</taxon>
        <taxon>Brassicales</taxon>
        <taxon>Brassicaceae</taxon>
        <taxon>Thlaspideae</taxon>
        <taxon>Thlaspi</taxon>
    </lineage>
</organism>
<evidence type="ECO:0000313" key="2">
    <source>
        <dbReference type="Proteomes" id="UP000836841"/>
    </source>
</evidence>
<name>A0AAU9SW26_THLAR</name>
<reference evidence="1 2" key="1">
    <citation type="submission" date="2022-03" db="EMBL/GenBank/DDBJ databases">
        <authorList>
            <person name="Nunn A."/>
            <person name="Chopra R."/>
            <person name="Nunn A."/>
            <person name="Contreras Garrido A."/>
        </authorList>
    </citation>
    <scope>NUCLEOTIDE SEQUENCE [LARGE SCALE GENOMIC DNA]</scope>
</reference>